<dbReference type="STRING" id="108003.B1C78_05510"/>
<proteinExistence type="predicted"/>
<dbReference type="Pfam" id="PF14255">
    <property type="entry name" value="Zn_ribbon_21"/>
    <property type="match status" value="1"/>
</dbReference>
<comment type="caution">
    <text evidence="1">The sequence shown here is derived from an EMBL/GenBank/DDBJ whole genome shotgun (WGS) entry which is preliminary data.</text>
</comment>
<dbReference type="Proteomes" id="UP000189462">
    <property type="component" value="Unassembled WGS sequence"/>
</dbReference>
<dbReference type="InterPro" id="IPR025990">
    <property type="entry name" value="zinc_ribbon_bacterial"/>
</dbReference>
<evidence type="ECO:0008006" key="3">
    <source>
        <dbReference type="Google" id="ProtNLM"/>
    </source>
</evidence>
<organism evidence="1 2">
    <name type="scientific">Thioalkalivibrio denitrificans</name>
    <dbReference type="NCBI Taxonomy" id="108003"/>
    <lineage>
        <taxon>Bacteria</taxon>
        <taxon>Pseudomonadati</taxon>
        <taxon>Pseudomonadota</taxon>
        <taxon>Gammaproteobacteria</taxon>
        <taxon>Chromatiales</taxon>
        <taxon>Ectothiorhodospiraceae</taxon>
        <taxon>Thioalkalivibrio</taxon>
    </lineage>
</organism>
<keyword evidence="2" id="KW-1185">Reference proteome</keyword>
<evidence type="ECO:0000313" key="2">
    <source>
        <dbReference type="Proteomes" id="UP000189462"/>
    </source>
</evidence>
<reference evidence="1 2" key="1">
    <citation type="submission" date="2017-02" db="EMBL/GenBank/DDBJ databases">
        <title>Genomic diversity within the haloalkaliphilic genus Thioalkalivibrio.</title>
        <authorList>
            <person name="Ahn A.-C."/>
            <person name="Meier-Kolthoff J."/>
            <person name="Overmars L."/>
            <person name="Richter M."/>
            <person name="Woyke T."/>
            <person name="Sorokin D.Y."/>
            <person name="Muyzer G."/>
        </authorList>
    </citation>
    <scope>NUCLEOTIDE SEQUENCE [LARGE SCALE GENOMIC DNA]</scope>
    <source>
        <strain evidence="1 2">ALJD</strain>
    </source>
</reference>
<dbReference type="OrthoDB" id="9814566at2"/>
<dbReference type="RefSeq" id="WP_077278142.1">
    <property type="nucleotide sequence ID" value="NZ_MVBK01000032.1"/>
</dbReference>
<dbReference type="AlphaFoldDB" id="A0A1V3NLW1"/>
<evidence type="ECO:0000313" key="1">
    <source>
        <dbReference type="EMBL" id="OOG25984.1"/>
    </source>
</evidence>
<dbReference type="EMBL" id="MVBK01000032">
    <property type="protein sequence ID" value="OOG25984.1"/>
    <property type="molecule type" value="Genomic_DNA"/>
</dbReference>
<accession>A0A1V3NLW1</accession>
<gene>
    <name evidence="1" type="ORF">B1C78_05510</name>
</gene>
<protein>
    <recommendedName>
        <fullName evidence="3">CPXCG motif-containing cysteine-rich protein</fullName>
    </recommendedName>
</protein>
<name>A0A1V3NLW1_9GAMM</name>
<sequence>MEPLEYVTVTCPHCGAACDTEVDLSTLPASYVEDCQACCAPMLLSAAMDPFTGLLSVDTRREND</sequence>